<organism evidence="2 3">
    <name type="scientific">Paraburkholderia dioscoreae</name>
    <dbReference type="NCBI Taxonomy" id="2604047"/>
    <lineage>
        <taxon>Bacteria</taxon>
        <taxon>Pseudomonadati</taxon>
        <taxon>Pseudomonadota</taxon>
        <taxon>Betaproteobacteria</taxon>
        <taxon>Burkholderiales</taxon>
        <taxon>Burkholderiaceae</taxon>
        <taxon>Paraburkholderia</taxon>
    </lineage>
</organism>
<keyword evidence="2" id="KW-0614">Plasmid</keyword>
<sequence>MQEYRFTVKESDLENASENSALPHGLGAKDRGMGRLKRVNWLFALTVLVPTALASIYYGFVASDVYVSESRFVVRSAQQQPQMSMMGQLLSGSGYSQVDQDTYPVIDYVESRDALKELNGNDFILNHYSRFGDFISRFHVGLDNSFEALWRYYSKHIIAIDVDDTSGITILRVKAYNAEDARNISVSLIRMAERLINKMNERAATDTVSLAQQEVKEASVRSREAAVALAAYRNSHSIFDPDRQSAMRLQQVTLLQTQLFSAQSQLSQIEAVSPQNPQIPVLRKNIDLIQKQIDVTTGAVAGKQDSLSQKMTDFERLQLDSEFADKQLASTMAALENARSGAARKQLYLEELVQPNFPDVAIEPKRIRNIATVFALGLICWGTLSLLIASVREHRD</sequence>
<keyword evidence="1" id="KW-1133">Transmembrane helix</keyword>
<name>A0A5Q4ZR04_9BURK</name>
<accession>A0A5Q4ZR04</accession>
<evidence type="ECO:0000256" key="1">
    <source>
        <dbReference type="SAM" id="Phobius"/>
    </source>
</evidence>
<dbReference type="Proteomes" id="UP000325811">
    <property type="component" value="Plasmid pII"/>
</dbReference>
<evidence type="ECO:0000313" key="2">
    <source>
        <dbReference type="EMBL" id="VVD31150.1"/>
    </source>
</evidence>
<reference evidence="2 3" key="1">
    <citation type="submission" date="2019-08" db="EMBL/GenBank/DDBJ databases">
        <authorList>
            <person name="Herpell B J."/>
        </authorList>
    </citation>
    <scope>NUCLEOTIDE SEQUENCE [LARGE SCALE GENOMIC DNA]</scope>
    <source>
        <strain evidence="3">Msb3</strain>
        <plasmid evidence="2 3">pII</plasmid>
    </source>
</reference>
<dbReference type="PANTHER" id="PTHR32309:SF13">
    <property type="entry name" value="FERRIC ENTEROBACTIN TRANSPORT PROTEIN FEPE"/>
    <property type="match status" value="1"/>
</dbReference>
<keyword evidence="1" id="KW-0472">Membrane</keyword>
<dbReference type="EMBL" id="LR699556">
    <property type="protein sequence ID" value="VVD31150.1"/>
    <property type="molecule type" value="Genomic_DNA"/>
</dbReference>
<dbReference type="InterPro" id="IPR050445">
    <property type="entry name" value="Bact_polysacc_biosynth/exp"/>
</dbReference>
<protein>
    <submittedName>
        <fullName evidence="2">Capsule polysaccharide export inner-membrane protein BexC</fullName>
    </submittedName>
</protein>
<dbReference type="AlphaFoldDB" id="A0A5Q4ZR04"/>
<dbReference type="GO" id="GO:0005886">
    <property type="term" value="C:plasma membrane"/>
    <property type="evidence" value="ECO:0007669"/>
    <property type="project" value="TreeGrafter"/>
</dbReference>
<dbReference type="KEGG" id="pdio:PDMSB3_0026.3"/>
<geneLocation type="plasmid" evidence="2 3">
    <name>pII</name>
</geneLocation>
<evidence type="ECO:0000313" key="3">
    <source>
        <dbReference type="Proteomes" id="UP000325811"/>
    </source>
</evidence>
<feature type="transmembrane region" description="Helical" evidence="1">
    <location>
        <begin position="39"/>
        <end position="60"/>
    </location>
</feature>
<keyword evidence="1" id="KW-0812">Transmembrane</keyword>
<feature type="transmembrane region" description="Helical" evidence="1">
    <location>
        <begin position="370"/>
        <end position="391"/>
    </location>
</feature>
<gene>
    <name evidence="2" type="primary">bexC</name>
    <name evidence="2" type="ORF">PDMSB3_0026</name>
</gene>
<keyword evidence="3" id="KW-1185">Reference proteome</keyword>
<proteinExistence type="predicted"/>
<dbReference type="GO" id="GO:0004713">
    <property type="term" value="F:protein tyrosine kinase activity"/>
    <property type="evidence" value="ECO:0007669"/>
    <property type="project" value="TreeGrafter"/>
</dbReference>
<dbReference type="PANTHER" id="PTHR32309">
    <property type="entry name" value="TYROSINE-PROTEIN KINASE"/>
    <property type="match status" value="1"/>
</dbReference>